<dbReference type="EMBL" id="JBHRSK010000002">
    <property type="protein sequence ID" value="MFC2966667.1"/>
    <property type="molecule type" value="Genomic_DNA"/>
</dbReference>
<accession>A0ABV7ACB5</accession>
<dbReference type="Gene3D" id="3.30.70.920">
    <property type="match status" value="1"/>
</dbReference>
<dbReference type="Proteomes" id="UP001595443">
    <property type="component" value="Unassembled WGS sequence"/>
</dbReference>
<dbReference type="Pfam" id="PF01037">
    <property type="entry name" value="AsnC_trans_reg"/>
    <property type="match status" value="1"/>
</dbReference>
<reference evidence="6" key="1">
    <citation type="journal article" date="2019" name="Int. J. Syst. Evol. Microbiol.">
        <title>The Global Catalogue of Microorganisms (GCM) 10K type strain sequencing project: providing services to taxonomists for standard genome sequencing and annotation.</title>
        <authorList>
            <consortium name="The Broad Institute Genomics Platform"/>
            <consortium name="The Broad Institute Genome Sequencing Center for Infectious Disease"/>
            <person name="Wu L."/>
            <person name="Ma J."/>
        </authorList>
    </citation>
    <scope>NUCLEOTIDE SEQUENCE [LARGE SCALE GENOMIC DNA]</scope>
    <source>
        <strain evidence="6">KCTC 62192</strain>
    </source>
</reference>
<dbReference type="SUPFAM" id="SSF46785">
    <property type="entry name" value="Winged helix' DNA-binding domain"/>
    <property type="match status" value="1"/>
</dbReference>
<sequence length="143" mass="15660">MDDLDEKLLAALAADSSTSTSRLARRFKVARSTVQARIERLERTGVIAGYTIKLGNAVLARRIRATVLLQVEPRSTPRVLQRLKIMPEIEIAHTTTGRFDLILQVAAETTQALDEVLDQIGAVPGVKSSESLIQLATKIDRAV</sequence>
<dbReference type="InterPro" id="IPR011008">
    <property type="entry name" value="Dimeric_a/b-barrel"/>
</dbReference>
<evidence type="ECO:0000313" key="6">
    <source>
        <dbReference type="Proteomes" id="UP001595443"/>
    </source>
</evidence>
<dbReference type="PROSITE" id="PS50956">
    <property type="entry name" value="HTH_ASNC_2"/>
    <property type="match status" value="1"/>
</dbReference>
<protein>
    <submittedName>
        <fullName evidence="5">Lrp/AsnC family transcriptional regulator</fullName>
    </submittedName>
</protein>
<organism evidence="5 6">
    <name type="scientific">Acidimangrovimonas pyrenivorans</name>
    <dbReference type="NCBI Taxonomy" id="2030798"/>
    <lineage>
        <taxon>Bacteria</taxon>
        <taxon>Pseudomonadati</taxon>
        <taxon>Pseudomonadota</taxon>
        <taxon>Alphaproteobacteria</taxon>
        <taxon>Rhodobacterales</taxon>
        <taxon>Paracoccaceae</taxon>
        <taxon>Acidimangrovimonas</taxon>
    </lineage>
</organism>
<evidence type="ECO:0000313" key="5">
    <source>
        <dbReference type="EMBL" id="MFC2966667.1"/>
    </source>
</evidence>
<evidence type="ECO:0000256" key="2">
    <source>
        <dbReference type="ARBA" id="ARBA00023125"/>
    </source>
</evidence>
<dbReference type="InterPro" id="IPR019888">
    <property type="entry name" value="Tscrpt_reg_AsnC-like"/>
</dbReference>
<keyword evidence="2" id="KW-0238">DNA-binding</keyword>
<dbReference type="SMART" id="SM00344">
    <property type="entry name" value="HTH_ASNC"/>
    <property type="match status" value="1"/>
</dbReference>
<dbReference type="InterPro" id="IPR036390">
    <property type="entry name" value="WH_DNA-bd_sf"/>
</dbReference>
<dbReference type="PANTHER" id="PTHR30154">
    <property type="entry name" value="LEUCINE-RESPONSIVE REGULATORY PROTEIN"/>
    <property type="match status" value="1"/>
</dbReference>
<dbReference type="InterPro" id="IPR019887">
    <property type="entry name" value="Tscrpt_reg_AsnC/Lrp_C"/>
</dbReference>
<evidence type="ECO:0000259" key="4">
    <source>
        <dbReference type="PROSITE" id="PS50956"/>
    </source>
</evidence>
<evidence type="ECO:0000256" key="3">
    <source>
        <dbReference type="ARBA" id="ARBA00023163"/>
    </source>
</evidence>
<keyword evidence="1" id="KW-0805">Transcription regulation</keyword>
<feature type="domain" description="HTH asnC-type" evidence="4">
    <location>
        <begin position="1"/>
        <end position="62"/>
    </location>
</feature>
<comment type="caution">
    <text evidence="5">The sequence shown here is derived from an EMBL/GenBank/DDBJ whole genome shotgun (WGS) entry which is preliminary data.</text>
</comment>
<dbReference type="SUPFAM" id="SSF54909">
    <property type="entry name" value="Dimeric alpha+beta barrel"/>
    <property type="match status" value="1"/>
</dbReference>
<name>A0ABV7ACB5_9RHOB</name>
<dbReference type="InterPro" id="IPR036388">
    <property type="entry name" value="WH-like_DNA-bd_sf"/>
</dbReference>
<dbReference type="PANTHER" id="PTHR30154:SF53">
    <property type="entry name" value="HTH-TYPE TRANSCRIPTIONAL REGULATOR LRPC"/>
    <property type="match status" value="1"/>
</dbReference>
<dbReference type="InterPro" id="IPR000485">
    <property type="entry name" value="AsnC-type_HTH_dom"/>
</dbReference>
<dbReference type="RefSeq" id="WP_377831047.1">
    <property type="nucleotide sequence ID" value="NZ_JBHRSK010000002.1"/>
</dbReference>
<proteinExistence type="predicted"/>
<keyword evidence="6" id="KW-1185">Reference proteome</keyword>
<evidence type="ECO:0000256" key="1">
    <source>
        <dbReference type="ARBA" id="ARBA00023015"/>
    </source>
</evidence>
<dbReference type="PRINTS" id="PR00033">
    <property type="entry name" value="HTHASNC"/>
</dbReference>
<gene>
    <name evidence="5" type="ORF">ACFOES_01040</name>
</gene>
<keyword evidence="3" id="KW-0804">Transcription</keyword>
<dbReference type="Gene3D" id="1.10.10.10">
    <property type="entry name" value="Winged helix-like DNA-binding domain superfamily/Winged helix DNA-binding domain"/>
    <property type="match status" value="1"/>
</dbReference>
<dbReference type="Pfam" id="PF13404">
    <property type="entry name" value="HTH_AsnC-type"/>
    <property type="match status" value="1"/>
</dbReference>